<evidence type="ECO:0000259" key="2">
    <source>
        <dbReference type="Pfam" id="PF13847"/>
    </source>
</evidence>
<dbReference type="GO" id="GO:0032259">
    <property type="term" value="P:methylation"/>
    <property type="evidence" value="ECO:0007669"/>
    <property type="project" value="UniProtKB-KW"/>
</dbReference>
<organism evidence="3 4">
    <name type="scientific">Sphingopyxis jiangsuensis</name>
    <dbReference type="NCBI Taxonomy" id="2871171"/>
    <lineage>
        <taxon>Bacteria</taxon>
        <taxon>Pseudomonadati</taxon>
        <taxon>Pseudomonadota</taxon>
        <taxon>Alphaproteobacteria</taxon>
        <taxon>Sphingomonadales</taxon>
        <taxon>Sphingomonadaceae</taxon>
        <taxon>Sphingopyxis</taxon>
    </lineage>
</organism>
<name>A0ABS7MHW2_9SPHN</name>
<keyword evidence="3" id="KW-0808">Transferase</keyword>
<dbReference type="RefSeq" id="WP_222137305.1">
    <property type="nucleotide sequence ID" value="NZ_JAILXK010000002.1"/>
</dbReference>
<dbReference type="Gene3D" id="3.40.50.150">
    <property type="entry name" value="Vaccinia Virus protein VP39"/>
    <property type="match status" value="1"/>
</dbReference>
<protein>
    <submittedName>
        <fullName evidence="3">Class I SAM-dependent methyltransferase</fullName>
    </submittedName>
</protein>
<dbReference type="InterPro" id="IPR025714">
    <property type="entry name" value="Methyltranfer_dom"/>
</dbReference>
<gene>
    <name evidence="3" type="ORF">K5P26_14610</name>
</gene>
<dbReference type="Pfam" id="PF10119">
    <property type="entry name" value="MethyTransf_Reg"/>
    <property type="match status" value="1"/>
</dbReference>
<feature type="domain" description="Methyltransferase" evidence="2">
    <location>
        <begin position="63"/>
        <end position="173"/>
    </location>
</feature>
<evidence type="ECO:0000259" key="1">
    <source>
        <dbReference type="Pfam" id="PF10119"/>
    </source>
</evidence>
<dbReference type="Pfam" id="PF13847">
    <property type="entry name" value="Methyltransf_31"/>
    <property type="match status" value="1"/>
</dbReference>
<dbReference type="CDD" id="cd02440">
    <property type="entry name" value="AdoMet_MTases"/>
    <property type="match status" value="1"/>
</dbReference>
<evidence type="ECO:0000313" key="4">
    <source>
        <dbReference type="Proteomes" id="UP001166571"/>
    </source>
</evidence>
<sequence>MAKARGGTTTAGPGHLDALDGYVADSLYPSSFHAAFAPPNIDAILTHGGIASPRGAAPRGPFTMVDIGCGDGIGLILNAAAHPEGHFIGIDGNPAHIELGASIAAAGGLPNIRFEHACFDAARGALHAATADYVQCQGVLAWVSEANRGHVLDLAGHLLKPGGVLAIGYNCLPGWTPIMAFQQMVRALAADRRGTPVERFEGALAALRAADVFGREHWEWIDGLRARFPADYFAHEYLNENWCPLWAGDVVTAAAARALACAGQARPYRLRPDLALKAAWRRSLDAIESAAARETATDLFTGNWFRTDLYVKGAVRRLTAKARDEARMSGWWAATKPAGEARFEARTAAGTMGFDNAAAHAILATLADGPQPLSVVQGLGSADLLNAIDALFMAGEVIAVDPPASVPHASAVNAAIQAAGVGATINGAITRHGAIEIVRGSPSTLTDEQSRRLGF</sequence>
<dbReference type="Proteomes" id="UP001166571">
    <property type="component" value="Unassembled WGS sequence"/>
</dbReference>
<dbReference type="InterPro" id="IPR018773">
    <property type="entry name" value="MeTrfase_reg_dom_prd"/>
</dbReference>
<dbReference type="GO" id="GO:0008168">
    <property type="term" value="F:methyltransferase activity"/>
    <property type="evidence" value="ECO:0007669"/>
    <property type="project" value="UniProtKB-KW"/>
</dbReference>
<dbReference type="EMBL" id="JAILXK010000002">
    <property type="protein sequence ID" value="MBY4638372.1"/>
    <property type="molecule type" value="Genomic_DNA"/>
</dbReference>
<keyword evidence="3" id="KW-0489">Methyltransferase</keyword>
<proteinExistence type="predicted"/>
<evidence type="ECO:0000313" key="3">
    <source>
        <dbReference type="EMBL" id="MBY4638372.1"/>
    </source>
</evidence>
<keyword evidence="4" id="KW-1185">Reference proteome</keyword>
<comment type="caution">
    <text evidence="3">The sequence shown here is derived from an EMBL/GenBank/DDBJ whole genome shotgun (WGS) entry which is preliminary data.</text>
</comment>
<dbReference type="SUPFAM" id="SSF53335">
    <property type="entry name" value="S-adenosyl-L-methionine-dependent methyltransferases"/>
    <property type="match status" value="1"/>
</dbReference>
<reference evidence="3" key="1">
    <citation type="submission" date="2021-08" db="EMBL/GenBank/DDBJ databases">
        <title>Sphingopyxis panaciterrulae sp. nov., isolated from the surface water of the Yellow Sea.</title>
        <authorList>
            <person name="Gao Z."/>
            <person name="Zhang D."/>
            <person name="Zhang A."/>
        </authorList>
    </citation>
    <scope>NUCLEOTIDE SEQUENCE</scope>
    <source>
        <strain evidence="3">XHP0097</strain>
    </source>
</reference>
<dbReference type="InterPro" id="IPR029063">
    <property type="entry name" value="SAM-dependent_MTases_sf"/>
</dbReference>
<accession>A0ABS7MHW2</accession>
<feature type="domain" description="Methyltransferase regulatory" evidence="1">
    <location>
        <begin position="230"/>
        <end position="312"/>
    </location>
</feature>